<sequence>MHPPSIVSDALWKCLCPSFQPGPALCRLSRGRLQRAIQSVPPKRSLGPASPTAQLRAYTTAVGRQTSAPGISHGFDRSIGSSSARKPSLVHLPTPELYERLRSDAAAGRHAEVMNIIKILLKDRRERPNVVLYASILHSFVSPEDGTAGKIRKILDDMGEDGIELDATTCHFVLEALAVHPDYLLRSEILEYMKDRWLTLTDKGHNFVIAGLLRDRLFEQALEKIDDMVQQRIPVAPWLYDTAMYMLLDYGEVEEAHQLLLLRQSSGLGNLSYTLWMHLLDCASKLHHVEAVNLVWNAQVVPSYLKPSTGTCLNVLNVAARIGNVKLATDVFRVLAERQTVFNVHHYELLLETYLNAKDLNAGLSVILIMQEGGIKVDEIAINPLFAYLNQDDSRPMEAFDILQSFEHSGRKVPTSAINVCIQASVHRGRLEEALEIYKALHTVSQAGPTTATFNILFQGCHRAGRKELAMFLASEMIQLGVVPDALTYDRLVHVCLSVGDVEGAFQYYEEMRGQSYIPRRGMLEMLIEEGCEDGDARTPAVLKDMEAMGITPKRLHKTAVSARFAAAPSTGNEDALAA</sequence>
<evidence type="ECO:0000313" key="2">
    <source>
        <dbReference type="Proteomes" id="UP000799755"/>
    </source>
</evidence>
<protein>
    <submittedName>
        <fullName evidence="1">Uncharacterized protein</fullName>
    </submittedName>
</protein>
<gene>
    <name evidence="1" type="ORF">BDR25DRAFT_292449</name>
</gene>
<evidence type="ECO:0000313" key="1">
    <source>
        <dbReference type="EMBL" id="KAF2467323.1"/>
    </source>
</evidence>
<dbReference type="EMBL" id="MU003521">
    <property type="protein sequence ID" value="KAF2467323.1"/>
    <property type="molecule type" value="Genomic_DNA"/>
</dbReference>
<proteinExistence type="predicted"/>
<dbReference type="Proteomes" id="UP000799755">
    <property type="component" value="Unassembled WGS sequence"/>
</dbReference>
<name>A0ACB6QJZ6_9PLEO</name>
<reference evidence="1" key="1">
    <citation type="journal article" date="2020" name="Stud. Mycol.">
        <title>101 Dothideomycetes genomes: a test case for predicting lifestyles and emergence of pathogens.</title>
        <authorList>
            <person name="Haridas S."/>
            <person name="Albert R."/>
            <person name="Binder M."/>
            <person name="Bloem J."/>
            <person name="Labutti K."/>
            <person name="Salamov A."/>
            <person name="Andreopoulos B."/>
            <person name="Baker S."/>
            <person name="Barry K."/>
            <person name="Bills G."/>
            <person name="Bluhm B."/>
            <person name="Cannon C."/>
            <person name="Castanera R."/>
            <person name="Culley D."/>
            <person name="Daum C."/>
            <person name="Ezra D."/>
            <person name="Gonzalez J."/>
            <person name="Henrissat B."/>
            <person name="Kuo A."/>
            <person name="Liang C."/>
            <person name="Lipzen A."/>
            <person name="Lutzoni F."/>
            <person name="Magnuson J."/>
            <person name="Mondo S."/>
            <person name="Nolan M."/>
            <person name="Ohm R."/>
            <person name="Pangilinan J."/>
            <person name="Park H.-J."/>
            <person name="Ramirez L."/>
            <person name="Alfaro M."/>
            <person name="Sun H."/>
            <person name="Tritt A."/>
            <person name="Yoshinaga Y."/>
            <person name="Zwiers L.-H."/>
            <person name="Turgeon B."/>
            <person name="Goodwin S."/>
            <person name="Spatafora J."/>
            <person name="Crous P."/>
            <person name="Grigoriev I."/>
        </authorList>
    </citation>
    <scope>NUCLEOTIDE SEQUENCE</scope>
    <source>
        <strain evidence="1">ATCC 200398</strain>
    </source>
</reference>
<comment type="caution">
    <text evidence="1">The sequence shown here is derived from an EMBL/GenBank/DDBJ whole genome shotgun (WGS) entry which is preliminary data.</text>
</comment>
<organism evidence="1 2">
    <name type="scientific">Lindgomyces ingoldianus</name>
    <dbReference type="NCBI Taxonomy" id="673940"/>
    <lineage>
        <taxon>Eukaryota</taxon>
        <taxon>Fungi</taxon>
        <taxon>Dikarya</taxon>
        <taxon>Ascomycota</taxon>
        <taxon>Pezizomycotina</taxon>
        <taxon>Dothideomycetes</taxon>
        <taxon>Pleosporomycetidae</taxon>
        <taxon>Pleosporales</taxon>
        <taxon>Lindgomycetaceae</taxon>
        <taxon>Lindgomyces</taxon>
    </lineage>
</organism>
<keyword evidence="2" id="KW-1185">Reference proteome</keyword>
<accession>A0ACB6QJZ6</accession>